<dbReference type="AlphaFoldDB" id="A0A8R1W5M5"/>
<feature type="region of interest" description="Disordered" evidence="1">
    <location>
        <begin position="28"/>
        <end position="68"/>
    </location>
</feature>
<feature type="region of interest" description="Disordered" evidence="1">
    <location>
        <begin position="103"/>
        <end position="134"/>
    </location>
</feature>
<protein>
    <submittedName>
        <fullName evidence="3">Uncharacterized protein</fullName>
    </submittedName>
</protein>
<dbReference type="EnsemblMetazoa" id="XM_001948475.5">
    <property type="protein sequence ID" value="XP_001948510.2"/>
    <property type="gene ID" value="LOC100169619"/>
</dbReference>
<reference evidence="3" key="2">
    <citation type="submission" date="2022-06" db="UniProtKB">
        <authorList>
            <consortium name="EnsemblMetazoa"/>
        </authorList>
    </citation>
    <scope>IDENTIFICATION</scope>
</reference>
<dbReference type="SMR" id="A0A8R1W5M5"/>
<dbReference type="RefSeq" id="XP_001948510.2">
    <property type="nucleotide sequence ID" value="XM_001948475.4"/>
</dbReference>
<feature type="compositionally biased region" description="Acidic residues" evidence="1">
    <location>
        <begin position="122"/>
        <end position="134"/>
    </location>
</feature>
<feature type="compositionally biased region" description="Low complexity" evidence="1">
    <location>
        <begin position="34"/>
        <end position="57"/>
    </location>
</feature>
<proteinExistence type="predicted"/>
<feature type="signal peptide" evidence="2">
    <location>
        <begin position="1"/>
        <end position="22"/>
    </location>
</feature>
<evidence type="ECO:0000256" key="2">
    <source>
        <dbReference type="SAM" id="SignalP"/>
    </source>
</evidence>
<accession>A0A8R1W5M5</accession>
<keyword evidence="4" id="KW-1185">Reference proteome</keyword>
<sequence length="134" mass="15088">MIFKRILITMIVIISLIQFITCPETNPKDPAVTKPGVKSKGPAKSKSATTTTESTEVGINPDEDTAKIPKKSTSLRHKFIIKPIKSIFWPVRFLWGKFKNFKNKGQNKNKKVKPGKPIVSESSEEYVDENNNEV</sequence>
<organism evidence="3 4">
    <name type="scientific">Acyrthosiphon pisum</name>
    <name type="common">Pea aphid</name>
    <dbReference type="NCBI Taxonomy" id="7029"/>
    <lineage>
        <taxon>Eukaryota</taxon>
        <taxon>Metazoa</taxon>
        <taxon>Ecdysozoa</taxon>
        <taxon>Arthropoda</taxon>
        <taxon>Hexapoda</taxon>
        <taxon>Insecta</taxon>
        <taxon>Pterygota</taxon>
        <taxon>Neoptera</taxon>
        <taxon>Paraneoptera</taxon>
        <taxon>Hemiptera</taxon>
        <taxon>Sternorrhyncha</taxon>
        <taxon>Aphidomorpha</taxon>
        <taxon>Aphidoidea</taxon>
        <taxon>Aphididae</taxon>
        <taxon>Macrosiphini</taxon>
        <taxon>Acyrthosiphon</taxon>
    </lineage>
</organism>
<dbReference type="GeneID" id="100169619"/>
<dbReference type="KEGG" id="api:100169619"/>
<evidence type="ECO:0000256" key="1">
    <source>
        <dbReference type="SAM" id="MobiDB-lite"/>
    </source>
</evidence>
<keyword evidence="2" id="KW-0732">Signal</keyword>
<evidence type="ECO:0000313" key="3">
    <source>
        <dbReference type="EnsemblMetazoa" id="XP_001948510.2"/>
    </source>
</evidence>
<feature type="compositionally biased region" description="Basic residues" evidence="1">
    <location>
        <begin position="103"/>
        <end position="114"/>
    </location>
</feature>
<evidence type="ECO:0000313" key="4">
    <source>
        <dbReference type="Proteomes" id="UP000007819"/>
    </source>
</evidence>
<reference evidence="4" key="1">
    <citation type="submission" date="2010-06" db="EMBL/GenBank/DDBJ databases">
        <authorList>
            <person name="Jiang H."/>
            <person name="Abraham K."/>
            <person name="Ali S."/>
            <person name="Alsbrooks S.L."/>
            <person name="Anim B.N."/>
            <person name="Anosike U.S."/>
            <person name="Attaway T."/>
            <person name="Bandaranaike D.P."/>
            <person name="Battles P.K."/>
            <person name="Bell S.N."/>
            <person name="Bell A.V."/>
            <person name="Beltran B."/>
            <person name="Bickham C."/>
            <person name="Bustamante Y."/>
            <person name="Caleb T."/>
            <person name="Canada A."/>
            <person name="Cardenas V."/>
            <person name="Carter K."/>
            <person name="Chacko J."/>
            <person name="Chandrabose M.N."/>
            <person name="Chavez D."/>
            <person name="Chavez A."/>
            <person name="Chen L."/>
            <person name="Chu H.-S."/>
            <person name="Claassen K.J."/>
            <person name="Cockrell R."/>
            <person name="Collins M."/>
            <person name="Cooper J.A."/>
            <person name="Cree A."/>
            <person name="Curry S.M."/>
            <person name="Da Y."/>
            <person name="Dao M.D."/>
            <person name="Das B."/>
            <person name="Davila M.-L."/>
            <person name="Davy-Carroll L."/>
            <person name="Denson S."/>
            <person name="Dinh H."/>
            <person name="Ebong V.E."/>
            <person name="Edwards J.R."/>
            <person name="Egan A."/>
            <person name="El-Daye J."/>
            <person name="Escobedo L."/>
            <person name="Fernandez S."/>
            <person name="Fernando P.R."/>
            <person name="Flagg N."/>
            <person name="Forbes L.D."/>
            <person name="Fowler R.G."/>
            <person name="Fu Q."/>
            <person name="Gabisi R.A."/>
            <person name="Ganer J."/>
            <person name="Garbino Pronczuk A."/>
            <person name="Garcia R.M."/>
            <person name="Garner T."/>
            <person name="Garrett T.E."/>
            <person name="Gonzalez D.A."/>
            <person name="Hamid H."/>
            <person name="Hawkins E.S."/>
            <person name="Hirani K."/>
            <person name="Hogues M.E."/>
            <person name="Hollins B."/>
            <person name="Hsiao C.-H."/>
            <person name="Jabil R."/>
            <person name="James M.L."/>
            <person name="Jhangiani S.N."/>
            <person name="Johnson B."/>
            <person name="Johnson Q."/>
            <person name="Joshi V."/>
            <person name="Kalu J.B."/>
            <person name="Kam C."/>
            <person name="Kashfia A."/>
            <person name="Keebler J."/>
            <person name="Kisamo H."/>
            <person name="Kovar C.L."/>
            <person name="Lago L.A."/>
            <person name="Lai C.-Y."/>
            <person name="Laidlaw J."/>
            <person name="Lara F."/>
            <person name="Le T.-K."/>
            <person name="Lee S.L."/>
            <person name="Legall F.H."/>
            <person name="Lemon S.J."/>
            <person name="Lewis L.R."/>
            <person name="Li B."/>
            <person name="Liu Y."/>
            <person name="Liu Y.-S."/>
            <person name="Lopez J."/>
            <person name="Lozado R.J."/>
            <person name="Lu J."/>
            <person name="Madu R.C."/>
            <person name="Maheshwari M."/>
            <person name="Maheshwari R."/>
            <person name="Malloy K."/>
            <person name="Martinez E."/>
            <person name="Mathew T."/>
            <person name="Mercado I.C."/>
            <person name="Mercado C."/>
            <person name="Meyer B."/>
            <person name="Montgomery K."/>
            <person name="Morgan M.B."/>
            <person name="Munidasa M."/>
            <person name="Nazareth L.V."/>
            <person name="Nelson J."/>
            <person name="Ng B.M."/>
            <person name="Nguyen N.B."/>
            <person name="Nguyen P.Q."/>
            <person name="Nguyen T."/>
            <person name="Obregon M."/>
            <person name="Okwuonu G.O."/>
            <person name="Onwere C.G."/>
            <person name="Orozco G."/>
            <person name="Parra A."/>
            <person name="Patel S."/>
            <person name="Patil S."/>
            <person name="Perez A."/>
            <person name="Perez Y."/>
            <person name="Pham C."/>
            <person name="Primus E.L."/>
            <person name="Pu L.-L."/>
            <person name="Puazo M."/>
            <person name="Qin X."/>
            <person name="Quiroz J.B."/>
            <person name="Reese J."/>
            <person name="Richards S."/>
            <person name="Rives C.M."/>
            <person name="Robberts R."/>
            <person name="Ruiz S.J."/>
            <person name="Ruiz M.J."/>
            <person name="Santibanez J."/>
            <person name="Schneider B.W."/>
            <person name="Sisson I."/>
            <person name="Smith M."/>
            <person name="Sodergren E."/>
            <person name="Song X.-Z."/>
            <person name="Song B.B."/>
            <person name="Summersgill H."/>
            <person name="Thelus R."/>
            <person name="Thornton R.D."/>
            <person name="Trejos Z.Y."/>
            <person name="Usmani K."/>
            <person name="Vattathil S."/>
            <person name="Villasana D."/>
            <person name="Walker D.L."/>
            <person name="Wang S."/>
            <person name="Wang K."/>
            <person name="White C.S."/>
            <person name="Williams A.C."/>
            <person name="Williamson J."/>
            <person name="Wilson K."/>
            <person name="Woghiren I.O."/>
            <person name="Woodworth J.R."/>
            <person name="Worley K.C."/>
            <person name="Wright R.A."/>
            <person name="Wu W."/>
            <person name="Young L."/>
            <person name="Zhang L."/>
            <person name="Zhang J."/>
            <person name="Zhu Y."/>
            <person name="Muzny D.M."/>
            <person name="Weinstock G."/>
            <person name="Gibbs R.A."/>
        </authorList>
    </citation>
    <scope>NUCLEOTIDE SEQUENCE [LARGE SCALE GENOMIC DNA]</scope>
    <source>
        <strain evidence="4">LSR1</strain>
    </source>
</reference>
<name>A0A8R1W5M5_ACYPI</name>
<feature type="chain" id="PRO_5035881095" evidence="2">
    <location>
        <begin position="23"/>
        <end position="134"/>
    </location>
</feature>
<dbReference type="OrthoDB" id="6644311at2759"/>
<dbReference type="Proteomes" id="UP000007819">
    <property type="component" value="Chromosome A1"/>
</dbReference>